<comment type="caution">
    <text evidence="3">The sequence shown here is derived from an EMBL/GenBank/DDBJ whole genome shotgun (WGS) entry which is preliminary data.</text>
</comment>
<accession>A0ABQ6JVF2</accession>
<evidence type="ECO:0000313" key="3">
    <source>
        <dbReference type="EMBL" id="GMA92277.1"/>
    </source>
</evidence>
<feature type="transmembrane region" description="Helical" evidence="1">
    <location>
        <begin position="228"/>
        <end position="249"/>
    </location>
</feature>
<feature type="transmembrane region" description="Helical" evidence="1">
    <location>
        <begin position="256"/>
        <end position="276"/>
    </location>
</feature>
<feature type="transmembrane region" description="Helical" evidence="1">
    <location>
        <begin position="321"/>
        <end position="346"/>
    </location>
</feature>
<keyword evidence="1" id="KW-1133">Transmembrane helix</keyword>
<sequence>MAEEEGHVPAGWYPDPLGLPQLRWWDNHAWTEHTSDARQPMVAQETVTAKLAYADDDDFLSAQPREELHTDADAGKPAADPAFAVADPVLSLEAAPAAQLRAEDEVSPGLKYAQENPIENAPTSAPFLLDTSYDDLLGVPIDPSEAQQPAASRPAFSPGPVFDSVPTFQVDPNAAAGAGTFTTTNFDPAAFSNFSYTPTVLAEHDASQPLTRRAVMAENGLSVNTGPVWIIALMPVIMLVLALMFLVAGNAGRDSALFAGIILLGSYIATVILAIVDRVLLGRMGHTRTANWDWAFLGAPVYLIARMSNVVRETGRGLRPFLTWSALTIVLIGSAVAIPGIVMALAPGVFSNEAEQSISDQASAIGSRGIKATCPDVPPLLVGDTMICTAVTSTKVSNVQVSLQRKNGWIEWRVDDWGLYATNR</sequence>
<dbReference type="RefSeq" id="WP_284300975.1">
    <property type="nucleotide sequence ID" value="NZ_BSVA01000001.1"/>
</dbReference>
<keyword evidence="1" id="KW-0812">Transmembrane</keyword>
<evidence type="ECO:0000259" key="2">
    <source>
        <dbReference type="Pfam" id="PF10708"/>
    </source>
</evidence>
<keyword evidence="1" id="KW-0472">Membrane</keyword>
<organism evidence="3 4">
    <name type="scientific">Homoserinibacter gongjuensis</name>
    <dbReference type="NCBI Taxonomy" id="1162968"/>
    <lineage>
        <taxon>Bacteria</taxon>
        <taxon>Bacillati</taxon>
        <taxon>Actinomycetota</taxon>
        <taxon>Actinomycetes</taxon>
        <taxon>Micrococcales</taxon>
        <taxon>Microbacteriaceae</taxon>
        <taxon>Homoserinibacter</taxon>
    </lineage>
</organism>
<keyword evidence="4" id="KW-1185">Reference proteome</keyword>
<protein>
    <recommendedName>
        <fullName evidence="2">DUF2510 domain-containing protein</fullName>
    </recommendedName>
</protein>
<feature type="transmembrane region" description="Helical" evidence="1">
    <location>
        <begin position="291"/>
        <end position="309"/>
    </location>
</feature>
<dbReference type="Pfam" id="PF10708">
    <property type="entry name" value="DUF2510"/>
    <property type="match status" value="1"/>
</dbReference>
<evidence type="ECO:0000313" key="4">
    <source>
        <dbReference type="Proteomes" id="UP001157069"/>
    </source>
</evidence>
<gene>
    <name evidence="3" type="ORF">GCM10025869_28060</name>
</gene>
<name>A0ABQ6JVF2_9MICO</name>
<proteinExistence type="predicted"/>
<dbReference type="EMBL" id="BSVA01000001">
    <property type="protein sequence ID" value="GMA92277.1"/>
    <property type="molecule type" value="Genomic_DNA"/>
</dbReference>
<reference evidence="4" key="1">
    <citation type="journal article" date="2019" name="Int. J. Syst. Evol. Microbiol.">
        <title>The Global Catalogue of Microorganisms (GCM) 10K type strain sequencing project: providing services to taxonomists for standard genome sequencing and annotation.</title>
        <authorList>
            <consortium name="The Broad Institute Genomics Platform"/>
            <consortium name="The Broad Institute Genome Sequencing Center for Infectious Disease"/>
            <person name="Wu L."/>
            <person name="Ma J."/>
        </authorList>
    </citation>
    <scope>NUCLEOTIDE SEQUENCE [LARGE SCALE GENOMIC DNA]</scope>
    <source>
        <strain evidence="4">NBRC 108755</strain>
    </source>
</reference>
<evidence type="ECO:0000256" key="1">
    <source>
        <dbReference type="SAM" id="Phobius"/>
    </source>
</evidence>
<feature type="domain" description="DUF2510" evidence="2">
    <location>
        <begin position="10"/>
        <end position="40"/>
    </location>
</feature>
<dbReference type="Proteomes" id="UP001157069">
    <property type="component" value="Unassembled WGS sequence"/>
</dbReference>
<dbReference type="InterPro" id="IPR018929">
    <property type="entry name" value="DUF2510"/>
</dbReference>